<feature type="domain" description="Porphobilinogen deaminase N-terminal" evidence="8">
    <location>
        <begin position="7"/>
        <end position="213"/>
    </location>
</feature>
<evidence type="ECO:0000256" key="5">
    <source>
        <dbReference type="ARBA" id="ARBA00023244"/>
    </source>
</evidence>
<dbReference type="GO" id="GO:0006782">
    <property type="term" value="P:protoporphyrinogen IX biosynthetic process"/>
    <property type="evidence" value="ECO:0007669"/>
    <property type="project" value="UniProtKB-UniRule"/>
</dbReference>
<comment type="catalytic activity">
    <reaction evidence="6 7">
        <text>4 porphobilinogen + H2O = hydroxymethylbilane + 4 NH4(+)</text>
        <dbReference type="Rhea" id="RHEA:13185"/>
        <dbReference type="ChEBI" id="CHEBI:15377"/>
        <dbReference type="ChEBI" id="CHEBI:28938"/>
        <dbReference type="ChEBI" id="CHEBI:57845"/>
        <dbReference type="ChEBI" id="CHEBI:58126"/>
        <dbReference type="EC" id="2.5.1.61"/>
    </reaction>
</comment>
<evidence type="ECO:0000259" key="8">
    <source>
        <dbReference type="Pfam" id="PF01379"/>
    </source>
</evidence>
<keyword evidence="5 7" id="KW-0627">Porphyrin biosynthesis</keyword>
<evidence type="ECO:0000256" key="3">
    <source>
        <dbReference type="ARBA" id="ARBA00011245"/>
    </source>
</evidence>
<dbReference type="AlphaFoldDB" id="A0A846TL93"/>
<dbReference type="PROSITE" id="PS00533">
    <property type="entry name" value="PORPHOBILINOGEN_DEAM"/>
    <property type="match status" value="1"/>
</dbReference>
<evidence type="ECO:0000259" key="9">
    <source>
        <dbReference type="Pfam" id="PF03900"/>
    </source>
</evidence>
<dbReference type="InterPro" id="IPR036803">
    <property type="entry name" value="Porphobilinogen_deaminase_C_sf"/>
</dbReference>
<dbReference type="InterPro" id="IPR022417">
    <property type="entry name" value="Porphobilin_deaminase_N"/>
</dbReference>
<gene>
    <name evidence="7 10" type="primary">hemC</name>
    <name evidence="10" type="ORF">GTW58_04505</name>
</gene>
<reference evidence="10 11" key="1">
    <citation type="submission" date="2020-02" db="EMBL/GenBank/DDBJ databases">
        <authorList>
            <person name="Sun Q."/>
        </authorList>
    </citation>
    <scope>NUCLEOTIDE SEQUENCE [LARGE SCALE GENOMIC DNA]</scope>
    <source>
        <strain evidence="10 11">YIM 13062</strain>
    </source>
</reference>
<dbReference type="InterPro" id="IPR022419">
    <property type="entry name" value="Porphobilin_deaminase_cofac_BS"/>
</dbReference>
<dbReference type="PIRSF" id="PIRSF001438">
    <property type="entry name" value="4pyrrol_synth_OHMeBilane_synth"/>
    <property type="match status" value="1"/>
</dbReference>
<comment type="miscellaneous">
    <text evidence="7">The porphobilinogen subunits are added to the dipyrromethane group.</text>
</comment>
<dbReference type="HAMAP" id="MF_00260">
    <property type="entry name" value="Porphobil_deam"/>
    <property type="match status" value="1"/>
</dbReference>
<dbReference type="SUPFAM" id="SSF53850">
    <property type="entry name" value="Periplasmic binding protein-like II"/>
    <property type="match status" value="1"/>
</dbReference>
<feature type="modified residue" description="S-(dipyrrolylmethanemethyl)cysteine" evidence="7">
    <location>
        <position position="281"/>
    </location>
</feature>
<dbReference type="Pfam" id="PF03900">
    <property type="entry name" value="Porphobil_deamC"/>
    <property type="match status" value="1"/>
</dbReference>
<dbReference type="Pfam" id="PF01379">
    <property type="entry name" value="Porphobil_deam"/>
    <property type="match status" value="1"/>
</dbReference>
<evidence type="ECO:0000313" key="11">
    <source>
        <dbReference type="Proteomes" id="UP000521379"/>
    </source>
</evidence>
<comment type="similarity">
    <text evidence="2 7">Belongs to the HMBS family.</text>
</comment>
<comment type="function">
    <text evidence="1 7">Tetrapolymerization of the monopyrrole PBG into the hydroxymethylbilane pre-uroporphyrinogen in several discrete steps.</text>
</comment>
<dbReference type="NCBIfam" id="TIGR00212">
    <property type="entry name" value="hemC"/>
    <property type="match status" value="1"/>
</dbReference>
<dbReference type="PANTHER" id="PTHR11557:SF0">
    <property type="entry name" value="PORPHOBILINOGEN DEAMINASE"/>
    <property type="match status" value="1"/>
</dbReference>
<dbReference type="PANTHER" id="PTHR11557">
    <property type="entry name" value="PORPHOBILINOGEN DEAMINASE"/>
    <property type="match status" value="1"/>
</dbReference>
<keyword evidence="11" id="KW-1185">Reference proteome</keyword>
<comment type="caution">
    <text evidence="10">The sequence shown here is derived from an EMBL/GenBank/DDBJ whole genome shotgun (WGS) entry which is preliminary data.</text>
</comment>
<keyword evidence="4 7" id="KW-0808">Transferase</keyword>
<comment type="cofactor">
    <cofactor evidence="7">
        <name>dipyrromethane</name>
        <dbReference type="ChEBI" id="CHEBI:60342"/>
    </cofactor>
    <text evidence="7">Binds 1 dipyrromethane group covalently.</text>
</comment>
<dbReference type="Gene3D" id="3.40.190.10">
    <property type="entry name" value="Periplasmic binding protein-like II"/>
    <property type="match status" value="2"/>
</dbReference>
<sequence length="348" mass="35463">MTGPATLRIGTRGSALATTQTGHAADALVAAGGPAYELEIIRTEGDVATGSLAALGGTGVFAAALRHALVDGRVDLAVHSLKDLPTAPHPGLAIGAVPVREDPRDALCARDGLRLEDLPEGATVGTGSPRRVAQLLAARPDVTVVDIRGNVPTRLARVAGLDSSGPGDLDAVVLASSGLRRLGLEGHISQHLDPSVMLPAPGQGALALEVRAEVLHADAELAAQALGAYGDVPEHVRTPQRPGQAELDAALVAALSRVNHVESRWAVSAERALLARLEAGCAAPVGTLATVEDGLLVLQVAVASPDGTRLMRRTEASDELSVDAARELGRRVGDGLLADGAAELAGLR</sequence>
<evidence type="ECO:0000256" key="1">
    <source>
        <dbReference type="ARBA" id="ARBA00002869"/>
    </source>
</evidence>
<organism evidence="10 11">
    <name type="scientific">Kocuria subflava</name>
    <dbReference type="NCBI Taxonomy" id="1736139"/>
    <lineage>
        <taxon>Bacteria</taxon>
        <taxon>Bacillati</taxon>
        <taxon>Actinomycetota</taxon>
        <taxon>Actinomycetes</taxon>
        <taxon>Micrococcales</taxon>
        <taxon>Micrococcaceae</taxon>
        <taxon>Kocuria</taxon>
    </lineage>
</organism>
<evidence type="ECO:0000256" key="4">
    <source>
        <dbReference type="ARBA" id="ARBA00022679"/>
    </source>
</evidence>
<proteinExistence type="inferred from homology"/>
<dbReference type="GO" id="GO:0005737">
    <property type="term" value="C:cytoplasm"/>
    <property type="evidence" value="ECO:0007669"/>
    <property type="project" value="UniProtKB-UniRule"/>
</dbReference>
<dbReference type="Gene3D" id="3.30.160.40">
    <property type="entry name" value="Porphobilinogen deaminase, C-terminal domain"/>
    <property type="match status" value="1"/>
</dbReference>
<dbReference type="GO" id="GO:0004418">
    <property type="term" value="F:hydroxymethylbilane synthase activity"/>
    <property type="evidence" value="ECO:0007669"/>
    <property type="project" value="UniProtKB-UniRule"/>
</dbReference>
<evidence type="ECO:0000256" key="6">
    <source>
        <dbReference type="ARBA" id="ARBA00048169"/>
    </source>
</evidence>
<name>A0A846TL93_9MICC</name>
<accession>A0A846TL93</accession>
<evidence type="ECO:0000313" key="10">
    <source>
        <dbReference type="EMBL" id="NKE09213.1"/>
    </source>
</evidence>
<dbReference type="EC" id="2.5.1.61" evidence="7"/>
<dbReference type="PRINTS" id="PR00151">
    <property type="entry name" value="PORPHBDMNASE"/>
</dbReference>
<evidence type="ECO:0000256" key="2">
    <source>
        <dbReference type="ARBA" id="ARBA00005638"/>
    </source>
</evidence>
<protein>
    <recommendedName>
        <fullName evidence="7">Porphobilinogen deaminase</fullName>
        <shortName evidence="7">PBG</shortName>
        <ecNumber evidence="7">2.5.1.61</ecNumber>
    </recommendedName>
    <alternativeName>
        <fullName evidence="7">Hydroxymethylbilane synthase</fullName>
        <shortName evidence="7">HMBS</shortName>
    </alternativeName>
    <alternativeName>
        <fullName evidence="7">Pre-uroporphyrinogen synthase</fullName>
    </alternativeName>
</protein>
<dbReference type="SUPFAM" id="SSF54782">
    <property type="entry name" value="Porphobilinogen deaminase (hydroxymethylbilane synthase), C-terminal domain"/>
    <property type="match status" value="1"/>
</dbReference>
<dbReference type="EMBL" id="JAAVUN010000006">
    <property type="protein sequence ID" value="NKE09213.1"/>
    <property type="molecule type" value="Genomic_DNA"/>
</dbReference>
<feature type="domain" description="Porphobilinogen deaminase C-terminal" evidence="9">
    <location>
        <begin position="266"/>
        <end position="337"/>
    </location>
</feature>
<evidence type="ECO:0000256" key="7">
    <source>
        <dbReference type="HAMAP-Rule" id="MF_00260"/>
    </source>
</evidence>
<dbReference type="InterPro" id="IPR022418">
    <property type="entry name" value="Porphobilinogen_deaminase_C"/>
</dbReference>
<dbReference type="InterPro" id="IPR000860">
    <property type="entry name" value="HemC"/>
</dbReference>
<comment type="subunit">
    <text evidence="3 7">Monomer.</text>
</comment>
<dbReference type="FunFam" id="3.40.190.10:FF:000005">
    <property type="entry name" value="Porphobilinogen deaminase"/>
    <property type="match status" value="1"/>
</dbReference>
<dbReference type="Proteomes" id="UP000521379">
    <property type="component" value="Unassembled WGS sequence"/>
</dbReference>